<name>A0A7X8TNY8_9VIBR</name>
<dbReference type="RefSeq" id="WP_168835143.1">
    <property type="nucleotide sequence ID" value="NZ_JABAIK010000003.1"/>
</dbReference>
<evidence type="ECO:0000313" key="2">
    <source>
        <dbReference type="EMBL" id="NLS12029.1"/>
    </source>
</evidence>
<accession>A0A7X8TNY8</accession>
<sequence length="237" mass="27308">MNQNTLFLQALCVVTLLISAVLGHQIYQTSHELVLAQVEVSLLHEQMTLLEEQSEQHAQLSSADELALNKTIASHVSLIAQQKKQIAKLSSQLTRARADIETHKLQALAQKLEMEREQNQLRQQIAEQLATLTQENEQTLATQRLQLEDEFSDTAEQLEMQKRVDQIMTKFTALKVDLDVLNTCDRDYLDRYGEAKSMLNHMTTYIKQNKLSDDYYYFVIANDAQLVRQNRQLCIEN</sequence>
<dbReference type="Proteomes" id="UP000535589">
    <property type="component" value="Unassembled WGS sequence"/>
</dbReference>
<keyword evidence="3" id="KW-1185">Reference proteome</keyword>
<dbReference type="EMBL" id="JABAIK010000003">
    <property type="protein sequence ID" value="NLS12029.1"/>
    <property type="molecule type" value="Genomic_DNA"/>
</dbReference>
<feature type="coiled-coil region" evidence="1">
    <location>
        <begin position="79"/>
        <end position="142"/>
    </location>
</feature>
<dbReference type="AlphaFoldDB" id="A0A7X8TNY8"/>
<keyword evidence="1" id="KW-0175">Coiled coil</keyword>
<proteinExistence type="predicted"/>
<evidence type="ECO:0000313" key="3">
    <source>
        <dbReference type="Proteomes" id="UP000535589"/>
    </source>
</evidence>
<comment type="caution">
    <text evidence="2">The sequence shown here is derived from an EMBL/GenBank/DDBJ whole genome shotgun (WGS) entry which is preliminary data.</text>
</comment>
<reference evidence="2 3" key="1">
    <citation type="submission" date="2020-04" db="EMBL/GenBank/DDBJ databases">
        <title>Vibrio sp. SM6, a novel species isolated from seawater.</title>
        <authorList>
            <person name="Wang X."/>
        </authorList>
    </citation>
    <scope>NUCLEOTIDE SEQUENCE [LARGE SCALE GENOMIC DNA]</scope>
    <source>
        <strain evidence="2 3">SM6</strain>
    </source>
</reference>
<evidence type="ECO:0000256" key="1">
    <source>
        <dbReference type="SAM" id="Coils"/>
    </source>
</evidence>
<protein>
    <submittedName>
        <fullName evidence="2">Uncharacterized protein</fullName>
    </submittedName>
</protein>
<organism evidence="2 3">
    <name type="scientific">Vibrio agarilyticus</name>
    <dbReference type="NCBI Taxonomy" id="2726741"/>
    <lineage>
        <taxon>Bacteria</taxon>
        <taxon>Pseudomonadati</taxon>
        <taxon>Pseudomonadota</taxon>
        <taxon>Gammaproteobacteria</taxon>
        <taxon>Vibrionales</taxon>
        <taxon>Vibrionaceae</taxon>
        <taxon>Vibrio</taxon>
    </lineage>
</organism>
<gene>
    <name evidence="2" type="ORF">HGP28_03870</name>
</gene>